<keyword evidence="9" id="KW-1185">Reference proteome</keyword>
<dbReference type="InterPro" id="IPR036249">
    <property type="entry name" value="Thioredoxin-like_sf"/>
</dbReference>
<protein>
    <submittedName>
        <fullName evidence="8">DsbE family thiol:disulfide interchange protein</fullName>
    </submittedName>
</protein>
<dbReference type="PROSITE" id="PS00194">
    <property type="entry name" value="THIOREDOXIN_1"/>
    <property type="match status" value="1"/>
</dbReference>
<evidence type="ECO:0000256" key="6">
    <source>
        <dbReference type="SAM" id="Phobius"/>
    </source>
</evidence>
<keyword evidence="6" id="KW-0472">Membrane</keyword>
<sequence>MRQVKLLVLIAILMTVFSILYYGLNNGKTELNNSMMNEPVPSFRLSSLSEDKILDESLFVGEQHTLLNVWASWCAACKIEHPFLVELSVSGIDIVGLNYRDVRQDAKKVIAQDGNPYSEIVFDPNGELALDLGVLGAPETFVIDNKGMILKRVSGVIDAEVWENQLVTYFQP</sequence>
<evidence type="ECO:0000256" key="5">
    <source>
        <dbReference type="ARBA" id="ARBA00023284"/>
    </source>
</evidence>
<keyword evidence="5" id="KW-0676">Redox-active center</keyword>
<reference evidence="8 9" key="1">
    <citation type="submission" date="2023-01" db="EMBL/GenBank/DDBJ databases">
        <title>Vibrio sp. KJ40-1 sp.nov, isolated from marine algae.</title>
        <authorList>
            <person name="Butt M."/>
            <person name="Kim J.M.J."/>
            <person name="Jeon C.O.C."/>
        </authorList>
    </citation>
    <scope>NUCLEOTIDE SEQUENCE [LARGE SCALE GENOMIC DNA]</scope>
    <source>
        <strain evidence="8 9">KJ40-1</strain>
    </source>
</reference>
<dbReference type="RefSeq" id="WP_272135368.1">
    <property type="nucleotide sequence ID" value="NZ_JAQLOI010000001.1"/>
</dbReference>
<evidence type="ECO:0000259" key="7">
    <source>
        <dbReference type="PROSITE" id="PS51352"/>
    </source>
</evidence>
<comment type="caution">
    <text evidence="8">The sequence shown here is derived from an EMBL/GenBank/DDBJ whole genome shotgun (WGS) entry which is preliminary data.</text>
</comment>
<evidence type="ECO:0000256" key="1">
    <source>
        <dbReference type="ARBA" id="ARBA00004383"/>
    </source>
</evidence>
<dbReference type="InterPro" id="IPR013766">
    <property type="entry name" value="Thioredoxin_domain"/>
</dbReference>
<dbReference type="PANTHER" id="PTHR42852:SF6">
    <property type="entry name" value="THIOL:DISULFIDE INTERCHANGE PROTEIN DSBE"/>
    <property type="match status" value="1"/>
</dbReference>
<keyword evidence="3" id="KW-0201">Cytochrome c-type biogenesis</keyword>
<evidence type="ECO:0000256" key="4">
    <source>
        <dbReference type="ARBA" id="ARBA00023157"/>
    </source>
</evidence>
<feature type="domain" description="Thioredoxin" evidence="7">
    <location>
        <begin position="34"/>
        <end position="172"/>
    </location>
</feature>
<dbReference type="PANTHER" id="PTHR42852">
    <property type="entry name" value="THIOL:DISULFIDE INTERCHANGE PROTEIN DSBE"/>
    <property type="match status" value="1"/>
</dbReference>
<dbReference type="InterPro" id="IPR004799">
    <property type="entry name" value="Periplasmic_diS_OxRdtase_DsbE"/>
</dbReference>
<dbReference type="CDD" id="cd03010">
    <property type="entry name" value="TlpA_like_DsbE"/>
    <property type="match status" value="1"/>
</dbReference>
<proteinExistence type="inferred from homology"/>
<dbReference type="EMBL" id="JAQLOI010000001">
    <property type="protein sequence ID" value="MDB1123759.1"/>
    <property type="molecule type" value="Genomic_DNA"/>
</dbReference>
<feature type="transmembrane region" description="Helical" evidence="6">
    <location>
        <begin position="6"/>
        <end position="24"/>
    </location>
</feature>
<dbReference type="PROSITE" id="PS51352">
    <property type="entry name" value="THIOREDOXIN_2"/>
    <property type="match status" value="1"/>
</dbReference>
<dbReference type="Pfam" id="PF08534">
    <property type="entry name" value="Redoxin"/>
    <property type="match status" value="1"/>
</dbReference>
<dbReference type="Proteomes" id="UP001210678">
    <property type="component" value="Unassembled WGS sequence"/>
</dbReference>
<evidence type="ECO:0000313" key="9">
    <source>
        <dbReference type="Proteomes" id="UP001210678"/>
    </source>
</evidence>
<organism evidence="8 9">
    <name type="scientific">Vibrio algarum</name>
    <dbReference type="NCBI Taxonomy" id="3020714"/>
    <lineage>
        <taxon>Bacteria</taxon>
        <taxon>Pseudomonadati</taxon>
        <taxon>Pseudomonadota</taxon>
        <taxon>Gammaproteobacteria</taxon>
        <taxon>Vibrionales</taxon>
        <taxon>Vibrionaceae</taxon>
        <taxon>Vibrio</taxon>
    </lineage>
</organism>
<evidence type="ECO:0000313" key="8">
    <source>
        <dbReference type="EMBL" id="MDB1123759.1"/>
    </source>
</evidence>
<evidence type="ECO:0000256" key="3">
    <source>
        <dbReference type="ARBA" id="ARBA00022748"/>
    </source>
</evidence>
<dbReference type="Gene3D" id="3.40.30.10">
    <property type="entry name" value="Glutaredoxin"/>
    <property type="match status" value="1"/>
</dbReference>
<name>A0ABT4YQC3_9VIBR</name>
<accession>A0ABT4YQC3</accession>
<keyword evidence="4" id="KW-1015">Disulfide bond</keyword>
<dbReference type="InterPro" id="IPR017937">
    <property type="entry name" value="Thioredoxin_CS"/>
</dbReference>
<dbReference type="NCBIfam" id="TIGR00385">
    <property type="entry name" value="dsbE"/>
    <property type="match status" value="1"/>
</dbReference>
<comment type="subcellular location">
    <subcellularLocation>
        <location evidence="1">Cell inner membrane</location>
        <topology evidence="1">Single-pass membrane protein</topology>
        <orientation evidence="1">Periplasmic side</orientation>
    </subcellularLocation>
</comment>
<keyword evidence="6" id="KW-0812">Transmembrane</keyword>
<dbReference type="SUPFAM" id="SSF52833">
    <property type="entry name" value="Thioredoxin-like"/>
    <property type="match status" value="1"/>
</dbReference>
<comment type="similarity">
    <text evidence="2">Belongs to the thioredoxin family. DsbE subfamily.</text>
</comment>
<dbReference type="InterPro" id="IPR050553">
    <property type="entry name" value="Thioredoxin_ResA/DsbE_sf"/>
</dbReference>
<dbReference type="InterPro" id="IPR013740">
    <property type="entry name" value="Redoxin"/>
</dbReference>
<keyword evidence="6" id="KW-1133">Transmembrane helix</keyword>
<gene>
    <name evidence="8" type="ORF">PGX00_08845</name>
</gene>
<evidence type="ECO:0000256" key="2">
    <source>
        <dbReference type="ARBA" id="ARBA00007758"/>
    </source>
</evidence>